<evidence type="ECO:0000313" key="2">
    <source>
        <dbReference type="EMBL" id="QHS79865.1"/>
    </source>
</evidence>
<feature type="region of interest" description="Disordered" evidence="1">
    <location>
        <begin position="636"/>
        <end position="658"/>
    </location>
</feature>
<evidence type="ECO:0000256" key="1">
    <source>
        <dbReference type="SAM" id="MobiDB-lite"/>
    </source>
</evidence>
<dbReference type="AlphaFoldDB" id="A0A6C0AKL6"/>
<proteinExistence type="predicted"/>
<organism evidence="2">
    <name type="scientific">viral metagenome</name>
    <dbReference type="NCBI Taxonomy" id="1070528"/>
    <lineage>
        <taxon>unclassified sequences</taxon>
        <taxon>metagenomes</taxon>
        <taxon>organismal metagenomes</taxon>
    </lineage>
</organism>
<protein>
    <submittedName>
        <fullName evidence="2">Uncharacterized protein</fullName>
    </submittedName>
</protein>
<sequence length="1279" mass="144984">MSKTVPVAGTGSSVTFFEDDSLETVRQHIAVAVNSHPDRLFIEVHVQLPEKYYEDPRKWDALFMRMSIDGLRLDRDLFKYYLEHSRHGTGVKEAKYSREDWNARPVALDALYKPGAGFSEWWVFGVAGDRSIVLPRPPKELAFTSTRIPIGNMQLLFESLYSDVGEFRATEVNAEMTPAVKRVYFPLFREDTPSRLTDSAIRSLRTNAEQLTKLLALSVPEPRHPVILRAKWYLPLVETSFTAPRARFEQMFYGLTLSKDTPYVGFFTSKQEKTRHKFYVKDPSNKVPSIDVAMWKAWTTTTLPQRRLPTLLLYRGSSRSSFDRIAITPRDIQFTIVRGKESKKSLDDIRTDLYEWFKTLDGVTPFVELRDLDESRWELQDMSILGAYAKEVTEFDMRRFPCLQTVFSSQDDTFRLLRADRLAENFTPLQVQAFQALQEADMPSAQTLIEIGISPDDAEAMFRTFTNLGDDLDLDRVLKGFPTLRFSNKEVILSAVTNVDRALKYASILRHVLTAPEDDVAVNAVCPRRVEAVEASAAAAPQPVAVHAGEFAVDGDFLAELGLGAPEAAEVEAQPEAPTGAPKKRVRIADKNKSTYNYFNRRLQEFDPDTFDSTIYPSKCDKNKQVVVLTPEDEARIPPEYNPRNYPETEKQAKVKDANKDQEGIDDYNVHIIPLTNREGIATCPQYWCIKDELPLREDQLVDGACPVCKGKVRTGKDEDITEFSVMKRDQTSVFPNYIGTLKDKQIPCCYKVEQPFKKVMAPGSEKSDDSYILSSTKTPAMRMGYLPEGLAASLGIPIAYDKSIKKSRLDAGKADFFRVGLGRPSKTIPHFLKSKEAVPDPKDAPKNVMLCSFARSWTEMGEGVTQVDRIVAGIQHAYSEGRLTILDELEYVTSVVRCNVIRVDTATSTVKCGFWSEQLSPRERTIVLLDDDILAHVARGTDKAKGFAKYTYTINIRDPLFPKKMLVTMTTLHTRACASDRPRMSDALQELRSKGHTFQVILDPFDRVQAVFVPRVVILPVQPEPYEQLPGVQARSGYADIRPEELPTRQSERSFLDQTTHKGFKWVEDLQDVNDMFVESLLASEFRAPFQPEVAPHMVAKEVLSTMQRNPERDLTDGSPNAEDARLADSISYASEVFDFLMFSLSKDIQKDEYEQLRQGIATRGKTLYKQLDAWLKKEAHWDATQGPRPFINKVRTPCGQFQQKDACNTSSLCGWKAGKCKIKVDASVDRAQVLRRLTKTLVENDKQRALVLDERLSPFFSTVLYMEMPHELITTTV</sequence>
<reference evidence="2" key="1">
    <citation type="journal article" date="2020" name="Nature">
        <title>Giant virus diversity and host interactions through global metagenomics.</title>
        <authorList>
            <person name="Schulz F."/>
            <person name="Roux S."/>
            <person name="Paez-Espino D."/>
            <person name="Jungbluth S."/>
            <person name="Walsh D.A."/>
            <person name="Denef V.J."/>
            <person name="McMahon K.D."/>
            <person name="Konstantinidis K.T."/>
            <person name="Eloe-Fadrosh E.A."/>
            <person name="Kyrpides N.C."/>
            <person name="Woyke T."/>
        </authorList>
    </citation>
    <scope>NUCLEOTIDE SEQUENCE</scope>
    <source>
        <strain evidence="2">GVMAG-S-1035375-24</strain>
    </source>
</reference>
<name>A0A6C0AKL6_9ZZZZ</name>
<dbReference type="EMBL" id="MN740664">
    <property type="protein sequence ID" value="QHS79865.1"/>
    <property type="molecule type" value="Genomic_DNA"/>
</dbReference>
<feature type="compositionally biased region" description="Basic and acidic residues" evidence="1">
    <location>
        <begin position="647"/>
        <end position="658"/>
    </location>
</feature>
<accession>A0A6C0AKL6</accession>